<evidence type="ECO:0000313" key="3">
    <source>
        <dbReference type="Proteomes" id="UP000030764"/>
    </source>
</evidence>
<feature type="compositionally biased region" description="Polar residues" evidence="1">
    <location>
        <begin position="61"/>
        <end position="82"/>
    </location>
</feature>
<dbReference type="Proteomes" id="UP000030764">
    <property type="component" value="Unassembled WGS sequence"/>
</dbReference>
<evidence type="ECO:0000313" key="2">
    <source>
        <dbReference type="EMBL" id="KFD47227.1"/>
    </source>
</evidence>
<proteinExistence type="predicted"/>
<feature type="compositionally biased region" description="Basic and acidic residues" evidence="1">
    <location>
        <begin position="44"/>
        <end position="54"/>
    </location>
</feature>
<organism evidence="2 3">
    <name type="scientific">Trichuris suis</name>
    <name type="common">pig whipworm</name>
    <dbReference type="NCBI Taxonomy" id="68888"/>
    <lineage>
        <taxon>Eukaryota</taxon>
        <taxon>Metazoa</taxon>
        <taxon>Ecdysozoa</taxon>
        <taxon>Nematoda</taxon>
        <taxon>Enoplea</taxon>
        <taxon>Dorylaimia</taxon>
        <taxon>Trichinellida</taxon>
        <taxon>Trichuridae</taxon>
        <taxon>Trichuris</taxon>
    </lineage>
</organism>
<name>A0A085LQI1_9BILA</name>
<gene>
    <name evidence="2" type="ORF">M513_11934</name>
</gene>
<accession>A0A085LQI1</accession>
<dbReference type="AlphaFoldDB" id="A0A085LQI1"/>
<feature type="region of interest" description="Disordered" evidence="1">
    <location>
        <begin position="18"/>
        <end position="37"/>
    </location>
</feature>
<protein>
    <submittedName>
        <fullName evidence="2">Uncharacterized protein</fullName>
    </submittedName>
</protein>
<dbReference type="EMBL" id="KL363336">
    <property type="protein sequence ID" value="KFD47227.1"/>
    <property type="molecule type" value="Genomic_DNA"/>
</dbReference>
<reference evidence="2 3" key="1">
    <citation type="journal article" date="2014" name="Nat. Genet.">
        <title>Genome and transcriptome of the porcine whipworm Trichuris suis.</title>
        <authorList>
            <person name="Jex A.R."/>
            <person name="Nejsum P."/>
            <person name="Schwarz E.M."/>
            <person name="Hu L."/>
            <person name="Young N.D."/>
            <person name="Hall R.S."/>
            <person name="Korhonen P.K."/>
            <person name="Liao S."/>
            <person name="Thamsborg S."/>
            <person name="Xia J."/>
            <person name="Xu P."/>
            <person name="Wang S."/>
            <person name="Scheerlinck J.P."/>
            <person name="Hofmann A."/>
            <person name="Sternberg P.W."/>
            <person name="Wang J."/>
            <person name="Gasser R.B."/>
        </authorList>
    </citation>
    <scope>NUCLEOTIDE SEQUENCE [LARGE SCALE GENOMIC DNA]</scope>
    <source>
        <strain evidence="2">DCEP-RM93M</strain>
    </source>
</reference>
<evidence type="ECO:0000256" key="1">
    <source>
        <dbReference type="SAM" id="MobiDB-lite"/>
    </source>
</evidence>
<sequence>MILYPNPTNMNVEKYYKAEDTELGPTTTTDRRQKTRIVPQRTEDRRFESYRTDTIKPTLPPTVTFNQVHLPTTNKPRTGLSL</sequence>
<feature type="region of interest" description="Disordered" evidence="1">
    <location>
        <begin position="44"/>
        <end position="82"/>
    </location>
</feature>
<keyword evidence="3" id="KW-1185">Reference proteome</keyword>